<dbReference type="InterPro" id="IPR038601">
    <property type="entry name" value="MttB-like_sf"/>
</dbReference>
<keyword evidence="2" id="KW-0489">Methyltransferase</keyword>
<dbReference type="EMBL" id="AP024488">
    <property type="protein sequence ID" value="BCS95228.1"/>
    <property type="molecule type" value="Genomic_DNA"/>
</dbReference>
<dbReference type="Proteomes" id="UP001320148">
    <property type="component" value="Chromosome"/>
</dbReference>
<name>A0ABN6EY23_9BACT</name>
<comment type="similarity">
    <text evidence="1">Belongs to the trimethylamine methyltransferase family.</text>
</comment>
<evidence type="ECO:0000256" key="1">
    <source>
        <dbReference type="ARBA" id="ARBA00007137"/>
    </source>
</evidence>
<evidence type="ECO:0008006" key="6">
    <source>
        <dbReference type="Google" id="ProtNLM"/>
    </source>
</evidence>
<proteinExistence type="inferred from homology"/>
<evidence type="ECO:0000313" key="5">
    <source>
        <dbReference type="Proteomes" id="UP001320148"/>
    </source>
</evidence>
<dbReference type="RefSeq" id="WP_236891498.1">
    <property type="nucleotide sequence ID" value="NZ_AP024488.1"/>
</dbReference>
<dbReference type="InterPro" id="IPR010426">
    <property type="entry name" value="MTTB_MeTrfase"/>
</dbReference>
<sequence>MALANRIKVVGDAELSRIHEETVEVLETTGVEFQSEEALALFKSNGAEVSGHRVKFPRPLLESSIESAPSSLNLWGRDEVKRITIGKGQPHTHVEPSNGCVLTQDMDRGRRSSTMADLVDFFKLARWWTGPLPMKSAQGSTPRTQALQAG</sequence>
<organism evidence="4 5">
    <name type="scientific">Desulfoluna limicola</name>
    <dbReference type="NCBI Taxonomy" id="2810562"/>
    <lineage>
        <taxon>Bacteria</taxon>
        <taxon>Pseudomonadati</taxon>
        <taxon>Thermodesulfobacteriota</taxon>
        <taxon>Desulfobacteria</taxon>
        <taxon>Desulfobacterales</taxon>
        <taxon>Desulfolunaceae</taxon>
        <taxon>Desulfoluna</taxon>
    </lineage>
</organism>
<gene>
    <name evidence="4" type="ORF">DSLASN_08600</name>
</gene>
<keyword evidence="3" id="KW-0808">Transferase</keyword>
<accession>A0ABN6EY23</accession>
<evidence type="ECO:0000256" key="3">
    <source>
        <dbReference type="ARBA" id="ARBA00022679"/>
    </source>
</evidence>
<dbReference type="Gene3D" id="3.20.20.480">
    <property type="entry name" value="Trimethylamine methyltransferase-like"/>
    <property type="match status" value="1"/>
</dbReference>
<evidence type="ECO:0000313" key="4">
    <source>
        <dbReference type="EMBL" id="BCS95228.1"/>
    </source>
</evidence>
<evidence type="ECO:0000256" key="2">
    <source>
        <dbReference type="ARBA" id="ARBA00022603"/>
    </source>
</evidence>
<keyword evidence="5" id="KW-1185">Reference proteome</keyword>
<protein>
    <recommendedName>
        <fullName evidence="6">Trimethylamine methyltransferase</fullName>
    </recommendedName>
</protein>
<reference evidence="4 5" key="1">
    <citation type="submission" date="2021-02" db="EMBL/GenBank/DDBJ databases">
        <title>Complete genome of Desulfoluna sp. strain ASN36.</title>
        <authorList>
            <person name="Takahashi A."/>
            <person name="Kojima H."/>
            <person name="Fukui M."/>
        </authorList>
    </citation>
    <scope>NUCLEOTIDE SEQUENCE [LARGE SCALE GENOMIC DNA]</scope>
    <source>
        <strain evidence="4 5">ASN36</strain>
    </source>
</reference>
<dbReference type="Pfam" id="PF06253">
    <property type="entry name" value="MTTB"/>
    <property type="match status" value="1"/>
</dbReference>